<dbReference type="RefSeq" id="WP_114676576.1">
    <property type="nucleotide sequence ID" value="NZ_CP031188.1"/>
</dbReference>
<dbReference type="GO" id="GO:0016747">
    <property type="term" value="F:acyltransferase activity, transferring groups other than amino-acyl groups"/>
    <property type="evidence" value="ECO:0007669"/>
    <property type="project" value="InterPro"/>
</dbReference>
<feature type="transmembrane region" description="Helical" evidence="1">
    <location>
        <begin position="85"/>
        <end position="107"/>
    </location>
</feature>
<proteinExistence type="predicted"/>
<organism evidence="3 4">
    <name type="scientific">Flavobacterium arcticum</name>
    <dbReference type="NCBI Taxonomy" id="1784713"/>
    <lineage>
        <taxon>Bacteria</taxon>
        <taxon>Pseudomonadati</taxon>
        <taxon>Bacteroidota</taxon>
        <taxon>Flavobacteriia</taxon>
        <taxon>Flavobacteriales</taxon>
        <taxon>Flavobacteriaceae</taxon>
        <taxon>Flavobacterium</taxon>
    </lineage>
</organism>
<feature type="transmembrane region" description="Helical" evidence="1">
    <location>
        <begin position="322"/>
        <end position="345"/>
    </location>
</feature>
<feature type="transmembrane region" description="Helical" evidence="1">
    <location>
        <begin position="228"/>
        <end position="246"/>
    </location>
</feature>
<keyword evidence="3" id="KW-0012">Acyltransferase</keyword>
<dbReference type="InterPro" id="IPR050879">
    <property type="entry name" value="Acyltransferase_3"/>
</dbReference>
<evidence type="ECO:0000313" key="4">
    <source>
        <dbReference type="Proteomes" id="UP000253951"/>
    </source>
</evidence>
<dbReference type="PANTHER" id="PTHR23028">
    <property type="entry name" value="ACETYLTRANSFERASE"/>
    <property type="match status" value="1"/>
</dbReference>
<dbReference type="Pfam" id="PF01757">
    <property type="entry name" value="Acyl_transf_3"/>
    <property type="match status" value="1"/>
</dbReference>
<dbReference type="InterPro" id="IPR002656">
    <property type="entry name" value="Acyl_transf_3_dom"/>
</dbReference>
<feature type="transmembrane region" description="Helical" evidence="1">
    <location>
        <begin position="252"/>
        <end position="276"/>
    </location>
</feature>
<feature type="transmembrane region" description="Helical" evidence="1">
    <location>
        <begin position="47"/>
        <end position="64"/>
    </location>
</feature>
<name>A0A345H8A3_9FLAO</name>
<keyword evidence="1" id="KW-0472">Membrane</keyword>
<dbReference type="AlphaFoldDB" id="A0A345H8A3"/>
<feature type="transmembrane region" description="Helical" evidence="1">
    <location>
        <begin position="12"/>
        <end position="27"/>
    </location>
</feature>
<feature type="transmembrane region" description="Helical" evidence="1">
    <location>
        <begin position="198"/>
        <end position="216"/>
    </location>
</feature>
<feature type="domain" description="Acyltransferase 3" evidence="2">
    <location>
        <begin position="8"/>
        <end position="337"/>
    </location>
</feature>
<protein>
    <submittedName>
        <fullName evidence="3">Acyltransferase</fullName>
    </submittedName>
</protein>
<keyword evidence="1" id="KW-1133">Transmembrane helix</keyword>
<dbReference type="KEGG" id="fat:DVK85_00615"/>
<keyword evidence="4" id="KW-1185">Reference proteome</keyword>
<dbReference type="PANTHER" id="PTHR23028:SF134">
    <property type="entry name" value="PUTATIVE (AFU_ORTHOLOGUE AFUA_4G08520)-RELATED"/>
    <property type="match status" value="1"/>
</dbReference>
<evidence type="ECO:0000256" key="1">
    <source>
        <dbReference type="SAM" id="Phobius"/>
    </source>
</evidence>
<feature type="transmembrane region" description="Helical" evidence="1">
    <location>
        <begin position="147"/>
        <end position="166"/>
    </location>
</feature>
<evidence type="ECO:0000259" key="2">
    <source>
        <dbReference type="Pfam" id="PF01757"/>
    </source>
</evidence>
<evidence type="ECO:0000313" key="3">
    <source>
        <dbReference type="EMBL" id="AXG72813.1"/>
    </source>
</evidence>
<reference evidence="3 4" key="1">
    <citation type="submission" date="2018-07" db="EMBL/GenBank/DDBJ databases">
        <title>Complete genome sequence of Flavobacterium arcticum type strain SM1502T.</title>
        <authorList>
            <person name="Li Y."/>
            <person name="Li D.-D."/>
        </authorList>
    </citation>
    <scope>NUCLEOTIDE SEQUENCE [LARGE SCALE GENOMIC DNA]</scope>
    <source>
        <strain evidence="3 4">SM1502</strain>
    </source>
</reference>
<keyword evidence="3" id="KW-0808">Transferase</keyword>
<gene>
    <name evidence="3" type="ORF">DVK85_00615</name>
</gene>
<accession>A0A345H8A3</accession>
<dbReference type="OrthoDB" id="9796461at2"/>
<keyword evidence="1" id="KW-0812">Transmembrane</keyword>
<dbReference type="EMBL" id="CP031188">
    <property type="protein sequence ID" value="AXG72813.1"/>
    <property type="molecule type" value="Genomic_DNA"/>
</dbReference>
<sequence>MKDTRLSQLDGLRGLFALMVALFHFPSDGDFSTISLLSNFMIRQGDLFVDFFFVLSGFVISLNYTNRINEKDDFIKYLKARFLRLYPLLFYTVIIYLGFELVFNLFLPHLLTNPEPISVLFLQTLNSLLFLNSTPIIDMVGMNFPSWSISSEMISYIIFGLALLWFNRSKKYAIGFILLASAAFIIYLNSYMETMKWGFVRGLVCFMTGFYTFKLYQQNKNITLNKYLEYLVPILLVSVLYIRYYYVNNIELYSLFIIPLFFGISIFVFALSNGYIVKLMCHSFFQFLGKISYSLYLNHAIVMVIFTKFIFGFLKVPVTELAVSLTIIAYLLFIVIYSYFTYIFIEVKGKKFLQNFYPFKRKESSFIVKP</sequence>
<feature type="transmembrane region" description="Helical" evidence="1">
    <location>
        <begin position="173"/>
        <end position="192"/>
    </location>
</feature>
<dbReference type="Proteomes" id="UP000253951">
    <property type="component" value="Chromosome"/>
</dbReference>